<dbReference type="EMBL" id="CATOUU010001177">
    <property type="protein sequence ID" value="CAI9977329.1"/>
    <property type="molecule type" value="Genomic_DNA"/>
</dbReference>
<evidence type="ECO:0000313" key="2">
    <source>
        <dbReference type="EMBL" id="CAL5988512.1"/>
    </source>
</evidence>
<sequence length="99" mass="11994">MFSKYIKFSEYIKKFMSREHFKQILNNLWFEEDVLTEEQEQLDPFLRPMMAYYDSIQRMDSNQNVSQRQARSVQLQPAIDLLQNLNFSLEFSSQSKKIN</sequence>
<organism evidence="1">
    <name type="scientific">Hexamita inflata</name>
    <dbReference type="NCBI Taxonomy" id="28002"/>
    <lineage>
        <taxon>Eukaryota</taxon>
        <taxon>Metamonada</taxon>
        <taxon>Diplomonadida</taxon>
        <taxon>Hexamitidae</taxon>
        <taxon>Hexamitinae</taxon>
        <taxon>Hexamita</taxon>
    </lineage>
</organism>
<dbReference type="AlphaFoldDB" id="A0AA86RSS1"/>
<accession>A0AA86RSS1</accession>
<reference evidence="1" key="1">
    <citation type="submission" date="2023-06" db="EMBL/GenBank/DDBJ databases">
        <authorList>
            <person name="Kurt Z."/>
        </authorList>
    </citation>
    <scope>NUCLEOTIDE SEQUENCE</scope>
</reference>
<keyword evidence="3" id="KW-1185">Reference proteome</keyword>
<protein>
    <submittedName>
        <fullName evidence="2">Hypothetical_protein</fullName>
    </submittedName>
</protein>
<name>A0AA86RSS1_9EUKA</name>
<proteinExistence type="predicted"/>
<gene>
    <name evidence="2" type="ORF">HINF_LOCUS10412</name>
    <name evidence="1" type="ORF">HINF_LOCUS64974</name>
</gene>
<comment type="caution">
    <text evidence="1">The sequence shown here is derived from an EMBL/GenBank/DDBJ whole genome shotgun (WGS) entry which is preliminary data.</text>
</comment>
<evidence type="ECO:0000313" key="1">
    <source>
        <dbReference type="EMBL" id="CAI9977329.1"/>
    </source>
</evidence>
<dbReference type="Proteomes" id="UP001642409">
    <property type="component" value="Unassembled WGS sequence"/>
</dbReference>
<reference evidence="2 3" key="2">
    <citation type="submission" date="2024-07" db="EMBL/GenBank/DDBJ databases">
        <authorList>
            <person name="Akdeniz Z."/>
        </authorList>
    </citation>
    <scope>NUCLEOTIDE SEQUENCE [LARGE SCALE GENOMIC DNA]</scope>
</reference>
<dbReference type="EMBL" id="CAXDID020000022">
    <property type="protein sequence ID" value="CAL5988512.1"/>
    <property type="molecule type" value="Genomic_DNA"/>
</dbReference>
<evidence type="ECO:0000313" key="3">
    <source>
        <dbReference type="Proteomes" id="UP001642409"/>
    </source>
</evidence>